<sequence>MSGPEREELLLESHRISFSTTPLLQGWPGRCDGPAGHPLGTPYCFLLSPSLAFVSHLEGKEGLGGRKSIHVPPTTWVPGPS</sequence>
<accession>A6KHV9</accession>
<protein>
    <submittedName>
        <fullName evidence="1">RCG37459</fullName>
    </submittedName>
</protein>
<dbReference type="EMBL" id="CH474050">
    <property type="protein sequence ID" value="EDL85996.1"/>
    <property type="molecule type" value="Genomic_DNA"/>
</dbReference>
<proteinExistence type="predicted"/>
<name>A6KHV9_RAT</name>
<gene>
    <name evidence="1" type="ORF">rCG_37459</name>
</gene>
<dbReference type="Proteomes" id="UP000234681">
    <property type="component" value="Chromosome 3"/>
</dbReference>
<evidence type="ECO:0000313" key="1">
    <source>
        <dbReference type="EMBL" id="EDL85996.1"/>
    </source>
</evidence>
<reference evidence="1 2" key="1">
    <citation type="submission" date="2005-09" db="EMBL/GenBank/DDBJ databases">
        <authorList>
            <person name="Mural R.J."/>
            <person name="Li P.W."/>
            <person name="Adams M.D."/>
            <person name="Amanatides P.G."/>
            <person name="Baden-Tillson H."/>
            <person name="Barnstead M."/>
            <person name="Chin S.H."/>
            <person name="Dew I."/>
            <person name="Evans C.A."/>
            <person name="Ferriera S."/>
            <person name="Flanigan M."/>
            <person name="Fosler C."/>
            <person name="Glodek A."/>
            <person name="Gu Z."/>
            <person name="Holt R.A."/>
            <person name="Jennings D."/>
            <person name="Kraft C.L."/>
            <person name="Lu F."/>
            <person name="Nguyen T."/>
            <person name="Nusskern D.R."/>
            <person name="Pfannkoch C.M."/>
            <person name="Sitter C."/>
            <person name="Sutton G.G."/>
            <person name="Venter J.C."/>
            <person name="Wang Z."/>
            <person name="Woodage T."/>
            <person name="Zheng X.H."/>
            <person name="Zhong F."/>
        </authorList>
    </citation>
    <scope>NUCLEOTIDE SEQUENCE [LARGE SCALE GENOMIC DNA]</scope>
    <source>
        <strain>BN</strain>
        <strain evidence="2">Sprague-Dawley</strain>
    </source>
</reference>
<organism evidence="1 2">
    <name type="scientific">Rattus norvegicus</name>
    <name type="common">Rat</name>
    <dbReference type="NCBI Taxonomy" id="10116"/>
    <lineage>
        <taxon>Eukaryota</taxon>
        <taxon>Metazoa</taxon>
        <taxon>Chordata</taxon>
        <taxon>Craniata</taxon>
        <taxon>Vertebrata</taxon>
        <taxon>Euteleostomi</taxon>
        <taxon>Mammalia</taxon>
        <taxon>Eutheria</taxon>
        <taxon>Euarchontoglires</taxon>
        <taxon>Glires</taxon>
        <taxon>Rodentia</taxon>
        <taxon>Myomorpha</taxon>
        <taxon>Muroidea</taxon>
        <taxon>Muridae</taxon>
        <taxon>Murinae</taxon>
        <taxon>Rattus</taxon>
    </lineage>
</organism>
<dbReference type="AlphaFoldDB" id="A6KHV9"/>
<evidence type="ECO:0000313" key="2">
    <source>
        <dbReference type="Proteomes" id="UP000234681"/>
    </source>
</evidence>